<dbReference type="AlphaFoldDB" id="A0A1X7S0I2"/>
<dbReference type="Proteomes" id="UP000215127">
    <property type="component" value="Chromosome 8"/>
</dbReference>
<keyword evidence="2" id="KW-1185">Reference proteome</keyword>
<evidence type="ECO:0000313" key="1">
    <source>
        <dbReference type="EMBL" id="SMQ53183.1"/>
    </source>
</evidence>
<proteinExistence type="predicted"/>
<protein>
    <submittedName>
        <fullName evidence="1">Uncharacterized protein</fullName>
    </submittedName>
</protein>
<sequence length="131" mass="14899">MADLEPAERARLIKLGKLQAQEKKGRSPTALRCINDAVRLWALAGPLNSGDRPEAKVFLQTSKTIEDLLVARYDMELDQVDVMELMELMDNYIKLHGKDVTERTGYITGFPEDWEPSARDAWEMVEYEGAL</sequence>
<accession>A0A1X7S0I2</accession>
<gene>
    <name evidence="1" type="ORF">ZT3D7_G8336</name>
</gene>
<evidence type="ECO:0000313" key="2">
    <source>
        <dbReference type="Proteomes" id="UP000215127"/>
    </source>
</evidence>
<reference evidence="1 2" key="1">
    <citation type="submission" date="2016-06" db="EMBL/GenBank/DDBJ databases">
        <authorList>
            <person name="Kjaerup R.B."/>
            <person name="Dalgaard T.S."/>
            <person name="Juul-Madsen H.R."/>
        </authorList>
    </citation>
    <scope>NUCLEOTIDE SEQUENCE [LARGE SCALE GENOMIC DNA]</scope>
</reference>
<organism evidence="1 2">
    <name type="scientific">Zymoseptoria tritici (strain ST99CH_3D7)</name>
    <dbReference type="NCBI Taxonomy" id="1276538"/>
    <lineage>
        <taxon>Eukaryota</taxon>
        <taxon>Fungi</taxon>
        <taxon>Dikarya</taxon>
        <taxon>Ascomycota</taxon>
        <taxon>Pezizomycotina</taxon>
        <taxon>Dothideomycetes</taxon>
        <taxon>Dothideomycetidae</taxon>
        <taxon>Mycosphaerellales</taxon>
        <taxon>Mycosphaerellaceae</taxon>
        <taxon>Zymoseptoria</taxon>
    </lineage>
</organism>
<name>A0A1X7S0I2_ZYMT9</name>
<dbReference type="EMBL" id="LT853699">
    <property type="protein sequence ID" value="SMQ53183.1"/>
    <property type="molecule type" value="Genomic_DNA"/>
</dbReference>